<proteinExistence type="predicted"/>
<sequence>MQEECRYVVDQLEEALRKNPGGTNEAKLYEALGASLLANFSRNSDVLRHVDLPSLIVQMRPMFAKALAERDSLGLAKALGPYLEVFVAYFSSGILGLFSQWVALDSELPLEYLSKLATATVGGGVNALVKAAAELHVDELPAAPAGA</sequence>
<dbReference type="OrthoDB" id="3193022at2"/>
<organism evidence="1 2">
    <name type="scientific">Senegalimassilia faecalis</name>
    <dbReference type="NCBI Taxonomy" id="2509433"/>
    <lineage>
        <taxon>Bacteria</taxon>
        <taxon>Bacillati</taxon>
        <taxon>Actinomycetota</taxon>
        <taxon>Coriobacteriia</taxon>
        <taxon>Coriobacteriales</taxon>
        <taxon>Coriobacteriaceae</taxon>
        <taxon>Senegalimassilia</taxon>
    </lineage>
</organism>
<evidence type="ECO:0000313" key="1">
    <source>
        <dbReference type="EMBL" id="RXZ54650.1"/>
    </source>
</evidence>
<accession>A0A4Q2K2T9</accession>
<dbReference type="AlphaFoldDB" id="A0A4Q2K2T9"/>
<dbReference type="RefSeq" id="WP_129425236.1">
    <property type="nucleotide sequence ID" value="NZ_SDPW01000001.1"/>
</dbReference>
<dbReference type="EMBL" id="SDPW01000001">
    <property type="protein sequence ID" value="RXZ54650.1"/>
    <property type="molecule type" value="Genomic_DNA"/>
</dbReference>
<evidence type="ECO:0000313" key="2">
    <source>
        <dbReference type="Proteomes" id="UP000293345"/>
    </source>
</evidence>
<name>A0A4Q2K2T9_9ACTN</name>
<protein>
    <submittedName>
        <fullName evidence="1">Uncharacterized protein</fullName>
    </submittedName>
</protein>
<dbReference type="Proteomes" id="UP000293345">
    <property type="component" value="Unassembled WGS sequence"/>
</dbReference>
<gene>
    <name evidence="1" type="ORF">ET524_09290</name>
</gene>
<keyword evidence="2" id="KW-1185">Reference proteome</keyword>
<comment type="caution">
    <text evidence="1">The sequence shown here is derived from an EMBL/GenBank/DDBJ whole genome shotgun (WGS) entry which is preliminary data.</text>
</comment>
<reference evidence="1 2" key="1">
    <citation type="submission" date="2019-01" db="EMBL/GenBank/DDBJ databases">
        <title>Senegalimassilia sp. nov. KGMB04484 isolated human feces.</title>
        <authorList>
            <person name="Han K.-I."/>
            <person name="Kim J.-S."/>
            <person name="Lee K.C."/>
            <person name="Suh M.K."/>
            <person name="Eom M.K."/>
            <person name="Lee J.H."/>
            <person name="Park S.-H."/>
            <person name="Kang S.W."/>
            <person name="Park J.-E."/>
            <person name="Oh B.S."/>
            <person name="Yu S.Y."/>
            <person name="Choi S.-H."/>
            <person name="Lee D.H."/>
            <person name="Yoon H."/>
            <person name="Kim B.-Y."/>
            <person name="Lee J.H."/>
            <person name="Lee J.-S."/>
        </authorList>
    </citation>
    <scope>NUCLEOTIDE SEQUENCE [LARGE SCALE GENOMIC DNA]</scope>
    <source>
        <strain evidence="1 2">KGMB04484</strain>
    </source>
</reference>